<feature type="region of interest" description="Disordered" evidence="1">
    <location>
        <begin position="96"/>
        <end position="119"/>
    </location>
</feature>
<dbReference type="InterPro" id="IPR000305">
    <property type="entry name" value="GIY-YIG_endonuc"/>
</dbReference>
<evidence type="ECO:0000259" key="2">
    <source>
        <dbReference type="Pfam" id="PF01541"/>
    </source>
</evidence>
<accession>A0A8J6QT74</accession>
<dbReference type="AlphaFoldDB" id="A0A8J6QT74"/>
<dbReference type="InterPro" id="IPR035901">
    <property type="entry name" value="GIY-YIG_endonuc_sf"/>
</dbReference>
<comment type="caution">
    <text evidence="3">The sequence shown here is derived from an EMBL/GenBank/DDBJ whole genome shotgun (WGS) entry which is preliminary data.</text>
</comment>
<organism evidence="3 4">
    <name type="scientific">Neiella litorisoli</name>
    <dbReference type="NCBI Taxonomy" id="2771431"/>
    <lineage>
        <taxon>Bacteria</taxon>
        <taxon>Pseudomonadati</taxon>
        <taxon>Pseudomonadota</taxon>
        <taxon>Gammaproteobacteria</taxon>
        <taxon>Alteromonadales</taxon>
        <taxon>Echinimonadaceae</taxon>
        <taxon>Neiella</taxon>
    </lineage>
</organism>
<feature type="domain" description="GIY-YIG" evidence="2">
    <location>
        <begin position="4"/>
        <end position="85"/>
    </location>
</feature>
<dbReference type="EMBL" id="JACXAF010000042">
    <property type="protein sequence ID" value="MBD1391461.1"/>
    <property type="molecule type" value="Genomic_DNA"/>
</dbReference>
<protein>
    <submittedName>
        <fullName evidence="3">GIY-YIG nuclease family protein</fullName>
    </submittedName>
</protein>
<sequence length="119" mass="14114">MKNYVVYWIREVGNTEPESQGYIGVTNDPKRRWKRHRNKVSKPKGKRSDYYKVYREMRSKGLNRYRFEILHRGLDKNSAYHIEYALRPHDEIGLNTARGGYPTSPKKLSPIDQECQPIS</sequence>
<reference evidence="3" key="1">
    <citation type="submission" date="2020-09" db="EMBL/GenBank/DDBJ databases">
        <title>A novel bacterium of genus Neiella, isolated from South China Sea.</title>
        <authorList>
            <person name="Huang H."/>
            <person name="Mo K."/>
            <person name="Hu Y."/>
        </authorList>
    </citation>
    <scope>NUCLEOTIDE SEQUENCE</scope>
    <source>
        <strain evidence="3">HB171785</strain>
    </source>
</reference>
<dbReference type="Gene3D" id="3.40.1440.10">
    <property type="entry name" value="GIY-YIG endonuclease"/>
    <property type="match status" value="1"/>
</dbReference>
<dbReference type="Proteomes" id="UP000638014">
    <property type="component" value="Unassembled WGS sequence"/>
</dbReference>
<proteinExistence type="predicted"/>
<dbReference type="SUPFAM" id="SSF82771">
    <property type="entry name" value="GIY-YIG endonuclease"/>
    <property type="match status" value="1"/>
</dbReference>
<evidence type="ECO:0000256" key="1">
    <source>
        <dbReference type="SAM" id="MobiDB-lite"/>
    </source>
</evidence>
<dbReference type="Pfam" id="PF01541">
    <property type="entry name" value="GIY-YIG"/>
    <property type="match status" value="1"/>
</dbReference>
<gene>
    <name evidence="3" type="ORF">IC617_18710</name>
</gene>
<keyword evidence="4" id="KW-1185">Reference proteome</keyword>
<evidence type="ECO:0000313" key="4">
    <source>
        <dbReference type="Proteomes" id="UP000638014"/>
    </source>
</evidence>
<evidence type="ECO:0000313" key="3">
    <source>
        <dbReference type="EMBL" id="MBD1391461.1"/>
    </source>
</evidence>
<name>A0A8J6QT74_9GAMM</name>